<reference evidence="5 6" key="1">
    <citation type="submission" date="2020-06" db="EMBL/GenBank/DDBJ databases">
        <title>Dyadobacter sandarakinus sp. nov., isolated from the soil of the Arctic Yellow River Station.</title>
        <authorList>
            <person name="Zhang Y."/>
            <person name="Peng F."/>
        </authorList>
    </citation>
    <scope>NUCLEOTIDE SEQUENCE [LARGE SCALE GENOMIC DNA]</scope>
    <source>
        <strain evidence="5 6">Q3-56</strain>
    </source>
</reference>
<evidence type="ECO:0000313" key="6">
    <source>
        <dbReference type="Proteomes" id="UP000612680"/>
    </source>
</evidence>
<dbReference type="Gene3D" id="2.40.30.170">
    <property type="match status" value="1"/>
</dbReference>
<keyword evidence="6" id="KW-1185">Reference proteome</keyword>
<dbReference type="PANTHER" id="PTHR32347:SF14">
    <property type="entry name" value="EFFLUX SYSTEM COMPONENT YKNX-RELATED"/>
    <property type="match status" value="1"/>
</dbReference>
<evidence type="ECO:0000256" key="1">
    <source>
        <dbReference type="ARBA" id="ARBA00004196"/>
    </source>
</evidence>
<dbReference type="InterPro" id="IPR058637">
    <property type="entry name" value="YknX-like_C"/>
</dbReference>
<dbReference type="PANTHER" id="PTHR32347">
    <property type="entry name" value="EFFLUX SYSTEM COMPONENT YKNX-RELATED"/>
    <property type="match status" value="1"/>
</dbReference>
<dbReference type="Pfam" id="PF25989">
    <property type="entry name" value="YknX_C"/>
    <property type="match status" value="1"/>
</dbReference>
<sequence>MDREVAPEYVKSARNKRWTAGLLALAVLAAGIFYFRKSLSGTIENARIRTAVVETGDVENTLTASGEVIPAYEQVFTSPIRASIRRVLLTPGSRVKPGQAIVELDKSLTQIEFEKYQDQLELKKNGIEQLRMKLNKNLFDAEIVDKIKLLNINKLQADFEDAKRLQKVGGGTAEDVTRAENQLKIAQLEKKQLENDLSYNRESMSASLKETELGARIEGKNLEEMQHKLKMADIVADRTGVLTWVNENIGSSVNEGEILAKVADLGSFRVEGSCSDVYADQVKAGLAVITRLNDNDLRGVITQVKPAVKDGIIQFVIQLDNAKSELLRPNMKVEVYVVTSKSTRTVRVANGPAFTGKRKQYVFVVENGRAVRREVETGLSNFDFVEIKSGLRPGDKVILTDMNSYEHLEQLTIQ</sequence>
<proteinExistence type="predicted"/>
<evidence type="ECO:0000256" key="3">
    <source>
        <dbReference type="SAM" id="Phobius"/>
    </source>
</evidence>
<keyword evidence="2" id="KW-0175">Coiled coil</keyword>
<evidence type="ECO:0000313" key="5">
    <source>
        <dbReference type="EMBL" id="QRR01246.1"/>
    </source>
</evidence>
<accession>A0ABX7I571</accession>
<organism evidence="5 6">
    <name type="scientific">Dyadobacter sandarakinus</name>
    <dbReference type="NCBI Taxonomy" id="2747268"/>
    <lineage>
        <taxon>Bacteria</taxon>
        <taxon>Pseudomonadati</taxon>
        <taxon>Bacteroidota</taxon>
        <taxon>Cytophagia</taxon>
        <taxon>Cytophagales</taxon>
        <taxon>Spirosomataceae</taxon>
        <taxon>Dyadobacter</taxon>
    </lineage>
</organism>
<keyword evidence="3" id="KW-0812">Transmembrane</keyword>
<dbReference type="InterPro" id="IPR050465">
    <property type="entry name" value="UPF0194_transport"/>
</dbReference>
<dbReference type="SUPFAM" id="SSF111369">
    <property type="entry name" value="HlyD-like secretion proteins"/>
    <property type="match status" value="1"/>
</dbReference>
<evidence type="ECO:0000259" key="4">
    <source>
        <dbReference type="Pfam" id="PF25989"/>
    </source>
</evidence>
<dbReference type="Proteomes" id="UP000612680">
    <property type="component" value="Chromosome"/>
</dbReference>
<comment type="subcellular location">
    <subcellularLocation>
        <location evidence="1">Cell envelope</location>
    </subcellularLocation>
</comment>
<feature type="transmembrane region" description="Helical" evidence="3">
    <location>
        <begin position="18"/>
        <end position="35"/>
    </location>
</feature>
<dbReference type="RefSeq" id="WP_204663366.1">
    <property type="nucleotide sequence ID" value="NZ_CP056775.1"/>
</dbReference>
<protein>
    <submittedName>
        <fullName evidence="5">HlyD family efflux transporter periplasmic adaptor subunit</fullName>
    </submittedName>
</protein>
<evidence type="ECO:0000256" key="2">
    <source>
        <dbReference type="ARBA" id="ARBA00023054"/>
    </source>
</evidence>
<dbReference type="Gene3D" id="2.40.50.100">
    <property type="match status" value="1"/>
</dbReference>
<feature type="domain" description="YknX-like C-terminal permuted SH3-like" evidence="4">
    <location>
        <begin position="357"/>
        <end position="400"/>
    </location>
</feature>
<keyword evidence="3" id="KW-1133">Transmembrane helix</keyword>
<dbReference type="Gene3D" id="2.40.420.20">
    <property type="match status" value="1"/>
</dbReference>
<keyword evidence="3" id="KW-0472">Membrane</keyword>
<dbReference type="Gene3D" id="1.10.287.470">
    <property type="entry name" value="Helix hairpin bin"/>
    <property type="match status" value="1"/>
</dbReference>
<gene>
    <name evidence="5" type="ORF">HWI92_10180</name>
</gene>
<name>A0ABX7I571_9BACT</name>
<dbReference type="EMBL" id="CP056775">
    <property type="protein sequence ID" value="QRR01246.1"/>
    <property type="molecule type" value="Genomic_DNA"/>
</dbReference>